<accession>A0ABY9RFT4</accession>
<evidence type="ECO:0000313" key="2">
    <source>
        <dbReference type="Proteomes" id="UP001181355"/>
    </source>
</evidence>
<organism evidence="1 2">
    <name type="scientific">Undibacterium cyanobacteriorum</name>
    <dbReference type="NCBI Taxonomy" id="3073561"/>
    <lineage>
        <taxon>Bacteria</taxon>
        <taxon>Pseudomonadati</taxon>
        <taxon>Pseudomonadota</taxon>
        <taxon>Betaproteobacteria</taxon>
        <taxon>Burkholderiales</taxon>
        <taxon>Oxalobacteraceae</taxon>
        <taxon>Undibacterium</taxon>
    </lineage>
</organism>
<dbReference type="EMBL" id="CP133720">
    <property type="protein sequence ID" value="WMW79077.1"/>
    <property type="molecule type" value="Genomic_DNA"/>
</dbReference>
<proteinExistence type="predicted"/>
<dbReference type="Proteomes" id="UP001181355">
    <property type="component" value="Chromosome"/>
</dbReference>
<evidence type="ECO:0008006" key="3">
    <source>
        <dbReference type="Google" id="ProtNLM"/>
    </source>
</evidence>
<sequence>MMNTTLDCKNQTVQVGDIVRVITLAPGFIKQFPADERILIESMIGNFFKVIAIEDGAACVEREWHNERGQLQSHVIGLDSEEMEKV</sequence>
<keyword evidence="2" id="KW-1185">Reference proteome</keyword>
<evidence type="ECO:0000313" key="1">
    <source>
        <dbReference type="EMBL" id="WMW79077.1"/>
    </source>
</evidence>
<reference evidence="1" key="1">
    <citation type="submission" date="2023-09" db="EMBL/GenBank/DDBJ databases">
        <title>Undibacterium sp. 20NA77.5 isolated from freshwater.</title>
        <authorList>
            <person name="Le V."/>
            <person name="Ko S.-R."/>
            <person name="Ahn C.-Y."/>
            <person name="Oh H.-M."/>
        </authorList>
    </citation>
    <scope>NUCLEOTIDE SEQUENCE</scope>
    <source>
        <strain evidence="1">20NA77.5</strain>
    </source>
</reference>
<gene>
    <name evidence="1" type="ORF">RF679_10430</name>
</gene>
<dbReference type="RefSeq" id="WP_309480578.1">
    <property type="nucleotide sequence ID" value="NZ_CP133720.1"/>
</dbReference>
<protein>
    <recommendedName>
        <fullName evidence="3">DUF2158 domain-containing protein</fullName>
    </recommendedName>
</protein>
<name>A0ABY9RFT4_9BURK</name>